<accession>A0A8S5UX30</accession>
<dbReference type="EMBL" id="BK016159">
    <property type="protein sequence ID" value="DAF99039.1"/>
    <property type="molecule type" value="Genomic_DNA"/>
</dbReference>
<reference evidence="1" key="1">
    <citation type="journal article" date="2021" name="Proc. Natl. Acad. Sci. U.S.A.">
        <title>A Catalog of Tens of Thousands of Viruses from Human Metagenomes Reveals Hidden Associations with Chronic Diseases.</title>
        <authorList>
            <person name="Tisza M.J."/>
            <person name="Buck C.B."/>
        </authorList>
    </citation>
    <scope>NUCLEOTIDE SEQUENCE</scope>
    <source>
        <strain evidence="1">CtDmR33</strain>
    </source>
</reference>
<protein>
    <submittedName>
        <fullName evidence="1">Uncharacterized protein</fullName>
    </submittedName>
</protein>
<sequence>MTDADLIKALQQCSAPWADERDCPCIGCPIPKEKVGTAEGMCDEYLMRLAAERLEELTK</sequence>
<evidence type="ECO:0000313" key="1">
    <source>
        <dbReference type="EMBL" id="DAF99039.1"/>
    </source>
</evidence>
<name>A0A8S5UX30_9CAUD</name>
<organism evidence="1">
    <name type="scientific">Siphoviridae sp. ctDmR33</name>
    <dbReference type="NCBI Taxonomy" id="2825389"/>
    <lineage>
        <taxon>Viruses</taxon>
        <taxon>Duplodnaviria</taxon>
        <taxon>Heunggongvirae</taxon>
        <taxon>Uroviricota</taxon>
        <taxon>Caudoviricetes</taxon>
    </lineage>
</organism>
<proteinExistence type="predicted"/>